<accession>A0AAD3CLA9</accession>
<dbReference type="NCBIfam" id="NF038283">
    <property type="entry name" value="viperin_w_prok"/>
    <property type="match status" value="1"/>
</dbReference>
<feature type="chain" id="PRO_5042111193" description="Radical SAM core domain-containing protein" evidence="8">
    <location>
        <begin position="24"/>
        <end position="348"/>
    </location>
</feature>
<dbReference type="Pfam" id="PF04055">
    <property type="entry name" value="Radical_SAM"/>
    <property type="match status" value="1"/>
</dbReference>
<dbReference type="SFLD" id="SFLDG01088">
    <property type="entry name" value="antiviral_proteins"/>
    <property type="match status" value="1"/>
</dbReference>
<evidence type="ECO:0000313" key="11">
    <source>
        <dbReference type="Proteomes" id="UP001054902"/>
    </source>
</evidence>
<feature type="domain" description="Radical SAM core" evidence="9">
    <location>
        <begin position="63"/>
        <end position="281"/>
    </location>
</feature>
<evidence type="ECO:0000256" key="6">
    <source>
        <dbReference type="ARBA" id="ARBA00023014"/>
    </source>
</evidence>
<evidence type="ECO:0000256" key="1">
    <source>
        <dbReference type="ARBA" id="ARBA00001966"/>
    </source>
</evidence>
<dbReference type="InterPro" id="IPR006638">
    <property type="entry name" value="Elp3/MiaA/NifB-like_rSAM"/>
</dbReference>
<comment type="caution">
    <text evidence="10">The sequence shown here is derived from an EMBL/GenBank/DDBJ whole genome shotgun (WGS) entry which is preliminary data.</text>
</comment>
<dbReference type="AlphaFoldDB" id="A0AAD3CLA9"/>
<dbReference type="SFLD" id="SFLDS00029">
    <property type="entry name" value="Radical_SAM"/>
    <property type="match status" value="1"/>
</dbReference>
<dbReference type="CDD" id="cd01335">
    <property type="entry name" value="Radical_SAM"/>
    <property type="match status" value="1"/>
</dbReference>
<dbReference type="GO" id="GO:0051539">
    <property type="term" value="F:4 iron, 4 sulfur cluster binding"/>
    <property type="evidence" value="ECO:0007669"/>
    <property type="project" value="UniProtKB-KW"/>
</dbReference>
<gene>
    <name evidence="10" type="ORF">CTEN210_04499</name>
</gene>
<dbReference type="GO" id="GO:0003824">
    <property type="term" value="F:catalytic activity"/>
    <property type="evidence" value="ECO:0007669"/>
    <property type="project" value="InterPro"/>
</dbReference>
<evidence type="ECO:0000256" key="5">
    <source>
        <dbReference type="ARBA" id="ARBA00023004"/>
    </source>
</evidence>
<keyword evidence="7" id="KW-0051">Antiviral defense</keyword>
<name>A0AAD3CLA9_9STRA</name>
<evidence type="ECO:0000259" key="9">
    <source>
        <dbReference type="PROSITE" id="PS51918"/>
    </source>
</evidence>
<protein>
    <recommendedName>
        <fullName evidence="9">Radical SAM core domain-containing protein</fullName>
    </recommendedName>
</protein>
<dbReference type="InterPro" id="IPR058240">
    <property type="entry name" value="rSAM_sf"/>
</dbReference>
<dbReference type="EMBL" id="BLLK01000025">
    <property type="protein sequence ID" value="GFH48023.1"/>
    <property type="molecule type" value="Genomic_DNA"/>
</dbReference>
<proteinExistence type="predicted"/>
<keyword evidence="3" id="KW-0949">S-adenosyl-L-methionine</keyword>
<dbReference type="InterPro" id="IPR013785">
    <property type="entry name" value="Aldolase_TIM"/>
</dbReference>
<dbReference type="PANTHER" id="PTHR21339:SF0">
    <property type="entry name" value="S-ADENOSYLMETHIONINE-DEPENDENT NUCLEOTIDE DEHYDRATASE RSAD2"/>
    <property type="match status" value="1"/>
</dbReference>
<dbReference type="Proteomes" id="UP001054902">
    <property type="component" value="Unassembled WGS sequence"/>
</dbReference>
<dbReference type="InterPro" id="IPR051196">
    <property type="entry name" value="RSAD2/Viperin_antiviral"/>
</dbReference>
<dbReference type="SUPFAM" id="SSF102114">
    <property type="entry name" value="Radical SAM enzymes"/>
    <property type="match status" value="1"/>
</dbReference>
<reference evidence="10 11" key="1">
    <citation type="journal article" date="2021" name="Sci. Rep.">
        <title>The genome of the diatom Chaetoceros tenuissimus carries an ancient integrated fragment of an extant virus.</title>
        <authorList>
            <person name="Hongo Y."/>
            <person name="Kimura K."/>
            <person name="Takaki Y."/>
            <person name="Yoshida Y."/>
            <person name="Baba S."/>
            <person name="Kobayashi G."/>
            <person name="Nagasaki K."/>
            <person name="Hano T."/>
            <person name="Tomaru Y."/>
        </authorList>
    </citation>
    <scope>NUCLEOTIDE SEQUENCE [LARGE SCALE GENOMIC DNA]</scope>
    <source>
        <strain evidence="10 11">NIES-3715</strain>
    </source>
</reference>
<dbReference type="SMART" id="SM00729">
    <property type="entry name" value="Elp3"/>
    <property type="match status" value="1"/>
</dbReference>
<sequence length="348" mass="39561">MKFPYRMSAALFSMILSSTTTNAFHSSSYIFAQTPSTTKCNVSFSNEQQQQKEYLKDQNKDISNLVKSVNYFISRECNYSCKFCFHTQTNTNKFQFEQAKYGLKLLKESGTQKINFAGGEPFLNPTLLGDLCRHACELDMAVSIISNGSMITPKWMDTYGKFVDVLGVSVDSFDPNTNALIGRGGDANNNHANRVLQVREMCQKHGILFKMNTVVCSLNWEEDMNAQVEMLDPYRWKAFQVLILEGENSGRPGDLRDATKLKVTKEQFDAFCKRHEGQSMLIPESNDVMQNSYLLLDEELRFLDCSRGGKVPSESILMVGVEKALSQAGFDHDMFQKRGGVYEWEREK</sequence>
<evidence type="ECO:0000313" key="10">
    <source>
        <dbReference type="EMBL" id="GFH48023.1"/>
    </source>
</evidence>
<comment type="cofactor">
    <cofactor evidence="1">
        <name>[4Fe-4S] cluster</name>
        <dbReference type="ChEBI" id="CHEBI:49883"/>
    </cofactor>
</comment>
<organism evidence="10 11">
    <name type="scientific">Chaetoceros tenuissimus</name>
    <dbReference type="NCBI Taxonomy" id="426638"/>
    <lineage>
        <taxon>Eukaryota</taxon>
        <taxon>Sar</taxon>
        <taxon>Stramenopiles</taxon>
        <taxon>Ochrophyta</taxon>
        <taxon>Bacillariophyta</taxon>
        <taxon>Coscinodiscophyceae</taxon>
        <taxon>Chaetocerotophycidae</taxon>
        <taxon>Chaetocerotales</taxon>
        <taxon>Chaetocerotaceae</taxon>
        <taxon>Chaetoceros</taxon>
    </lineage>
</organism>
<keyword evidence="8" id="KW-0732">Signal</keyword>
<evidence type="ECO:0000256" key="7">
    <source>
        <dbReference type="ARBA" id="ARBA00023118"/>
    </source>
</evidence>
<dbReference type="Gene3D" id="3.20.20.70">
    <property type="entry name" value="Aldolase class I"/>
    <property type="match status" value="1"/>
</dbReference>
<keyword evidence="2" id="KW-0004">4Fe-4S</keyword>
<keyword evidence="6" id="KW-0411">Iron-sulfur</keyword>
<evidence type="ECO:0000256" key="2">
    <source>
        <dbReference type="ARBA" id="ARBA00022485"/>
    </source>
</evidence>
<keyword evidence="5" id="KW-0408">Iron</keyword>
<keyword evidence="11" id="KW-1185">Reference proteome</keyword>
<dbReference type="GO" id="GO:0046872">
    <property type="term" value="F:metal ion binding"/>
    <property type="evidence" value="ECO:0007669"/>
    <property type="project" value="UniProtKB-KW"/>
</dbReference>
<evidence type="ECO:0000256" key="8">
    <source>
        <dbReference type="SAM" id="SignalP"/>
    </source>
</evidence>
<dbReference type="InterPro" id="IPR007197">
    <property type="entry name" value="rSAM"/>
</dbReference>
<feature type="signal peptide" evidence="8">
    <location>
        <begin position="1"/>
        <end position="23"/>
    </location>
</feature>
<evidence type="ECO:0000256" key="4">
    <source>
        <dbReference type="ARBA" id="ARBA00022723"/>
    </source>
</evidence>
<dbReference type="PROSITE" id="PS51918">
    <property type="entry name" value="RADICAL_SAM"/>
    <property type="match status" value="1"/>
</dbReference>
<dbReference type="SFLD" id="SFLDG01067">
    <property type="entry name" value="SPASM/twitch_domain_containing"/>
    <property type="match status" value="1"/>
</dbReference>
<evidence type="ECO:0000256" key="3">
    <source>
        <dbReference type="ARBA" id="ARBA00022691"/>
    </source>
</evidence>
<dbReference type="PANTHER" id="PTHR21339">
    <property type="entry name" value="RADICAL S-ADENOSYL METHIONINE DOMAIN-CONTAINING PROTEIN 2"/>
    <property type="match status" value="1"/>
</dbReference>
<keyword evidence="4" id="KW-0479">Metal-binding</keyword>
<dbReference type="GO" id="GO:0051607">
    <property type="term" value="P:defense response to virus"/>
    <property type="evidence" value="ECO:0007669"/>
    <property type="project" value="UniProtKB-KW"/>
</dbReference>